<dbReference type="AlphaFoldDB" id="A0A0F9CL63"/>
<proteinExistence type="predicted"/>
<gene>
    <name evidence="1" type="ORF">LCGC14_2596120</name>
</gene>
<protein>
    <submittedName>
        <fullName evidence="1">Uncharacterized protein</fullName>
    </submittedName>
</protein>
<accession>A0A0F9CL63</accession>
<dbReference type="EMBL" id="LAZR01043708">
    <property type="protein sequence ID" value="KKL06431.1"/>
    <property type="molecule type" value="Genomic_DNA"/>
</dbReference>
<comment type="caution">
    <text evidence="1">The sequence shown here is derived from an EMBL/GenBank/DDBJ whole genome shotgun (WGS) entry which is preliminary data.</text>
</comment>
<sequence>MRPEGWDLEWSWPGIEGLCKWDCHLRQCDNCREAFEAGATAMLEALKKKGLYGEYGEDFIIST</sequence>
<evidence type="ECO:0000313" key="1">
    <source>
        <dbReference type="EMBL" id="KKL06431.1"/>
    </source>
</evidence>
<name>A0A0F9CL63_9ZZZZ</name>
<reference evidence="1" key="1">
    <citation type="journal article" date="2015" name="Nature">
        <title>Complex archaea that bridge the gap between prokaryotes and eukaryotes.</title>
        <authorList>
            <person name="Spang A."/>
            <person name="Saw J.H."/>
            <person name="Jorgensen S.L."/>
            <person name="Zaremba-Niedzwiedzka K."/>
            <person name="Martijn J."/>
            <person name="Lind A.E."/>
            <person name="van Eijk R."/>
            <person name="Schleper C."/>
            <person name="Guy L."/>
            <person name="Ettema T.J."/>
        </authorList>
    </citation>
    <scope>NUCLEOTIDE SEQUENCE</scope>
</reference>
<feature type="non-terminal residue" evidence="1">
    <location>
        <position position="63"/>
    </location>
</feature>
<organism evidence="1">
    <name type="scientific">marine sediment metagenome</name>
    <dbReference type="NCBI Taxonomy" id="412755"/>
    <lineage>
        <taxon>unclassified sequences</taxon>
        <taxon>metagenomes</taxon>
        <taxon>ecological metagenomes</taxon>
    </lineage>
</organism>